<keyword evidence="3" id="KW-1185">Reference proteome</keyword>
<evidence type="ECO:0000313" key="2">
    <source>
        <dbReference type="EMBL" id="TPW35552.1"/>
    </source>
</evidence>
<reference evidence="2 3" key="1">
    <citation type="submission" date="2019-03" db="EMBL/GenBank/DDBJ databases">
        <title>The complete genome sequence of Neokomagataea sp. Jb2 NBRC113641.</title>
        <authorList>
            <person name="Chua K.-O."/>
            <person name="Chan K.-G."/>
            <person name="See-Too W.-S."/>
        </authorList>
    </citation>
    <scope>NUCLEOTIDE SEQUENCE [LARGE SCALE GENOMIC DNA]</scope>
    <source>
        <strain evidence="2 3">Jb2</strain>
    </source>
</reference>
<evidence type="ECO:0000256" key="1">
    <source>
        <dbReference type="SAM" id="SignalP"/>
    </source>
</evidence>
<keyword evidence="1" id="KW-0732">Signal</keyword>
<feature type="signal peptide" evidence="1">
    <location>
        <begin position="1"/>
        <end position="19"/>
    </location>
</feature>
<sequence length="199" mass="20916">MKKISVLMLGMVVSGCADFGNYLDQTLNPWGPANSPIGDSETFQRVRGNGKTQLPPLAMENGDVWPGAPAPVPSLQDVSNPDSVFNLEGGKSVSALNADLREQLGNGETLSIGEETARQRGIARQSEAYTGAQWQLPSHVADRASHFMEKKTDATVAIPNGDGTTTLIAPDGSIRVIRGMPAAVAGGRRPLAGSHLSGR</sequence>
<organism evidence="2 3">
    <name type="scientific">Oecophyllibacter saccharovorans</name>
    <dbReference type="NCBI Taxonomy" id="2558360"/>
    <lineage>
        <taxon>Bacteria</taxon>
        <taxon>Pseudomonadati</taxon>
        <taxon>Pseudomonadota</taxon>
        <taxon>Alphaproteobacteria</taxon>
        <taxon>Acetobacterales</taxon>
        <taxon>Acetobacteraceae</taxon>
        <taxon>Oecophyllibacter</taxon>
    </lineage>
</organism>
<accession>A0A506UQJ8</accession>
<feature type="chain" id="PRO_5021342225" description="DUF3035 domain-containing protein" evidence="1">
    <location>
        <begin position="20"/>
        <end position="199"/>
    </location>
</feature>
<dbReference type="PROSITE" id="PS51257">
    <property type="entry name" value="PROKAR_LIPOPROTEIN"/>
    <property type="match status" value="1"/>
</dbReference>
<proteinExistence type="predicted"/>
<comment type="caution">
    <text evidence="2">The sequence shown here is derived from an EMBL/GenBank/DDBJ whole genome shotgun (WGS) entry which is preliminary data.</text>
</comment>
<dbReference type="RefSeq" id="WP_165600052.1">
    <property type="nucleotide sequence ID" value="NZ_SORZ01000001.1"/>
</dbReference>
<evidence type="ECO:0000313" key="3">
    <source>
        <dbReference type="Proteomes" id="UP000315037"/>
    </source>
</evidence>
<dbReference type="AlphaFoldDB" id="A0A506UQJ8"/>
<dbReference type="EMBL" id="SORZ01000001">
    <property type="protein sequence ID" value="TPW35552.1"/>
    <property type="molecule type" value="Genomic_DNA"/>
</dbReference>
<name>A0A506UQJ8_9PROT</name>
<evidence type="ECO:0008006" key="4">
    <source>
        <dbReference type="Google" id="ProtNLM"/>
    </source>
</evidence>
<protein>
    <recommendedName>
        <fullName evidence="4">DUF3035 domain-containing protein</fullName>
    </recommendedName>
</protein>
<dbReference type="Proteomes" id="UP000315037">
    <property type="component" value="Unassembled WGS sequence"/>
</dbReference>
<gene>
    <name evidence="2" type="ORF">E3202_00820</name>
</gene>